<gene>
    <name evidence="1" type="ORF">ACPOL_0435</name>
</gene>
<dbReference type="KEGG" id="abas:ACPOL_0435"/>
<dbReference type="EMBL" id="CP030840">
    <property type="protein sequence ID" value="AXC09812.1"/>
    <property type="molecule type" value="Genomic_DNA"/>
</dbReference>
<sequence>MRRAFLEDLNCFFNNEFVQPEGRCRVYLEAAFIPKMSGLPP</sequence>
<organism evidence="1 2">
    <name type="scientific">Acidisarcina polymorpha</name>
    <dbReference type="NCBI Taxonomy" id="2211140"/>
    <lineage>
        <taxon>Bacteria</taxon>
        <taxon>Pseudomonadati</taxon>
        <taxon>Acidobacteriota</taxon>
        <taxon>Terriglobia</taxon>
        <taxon>Terriglobales</taxon>
        <taxon>Acidobacteriaceae</taxon>
        <taxon>Acidisarcina</taxon>
    </lineage>
</organism>
<accession>A0A2Z5FSS3</accession>
<dbReference type="AlphaFoldDB" id="A0A2Z5FSS3"/>
<keyword evidence="2" id="KW-1185">Reference proteome</keyword>
<proteinExistence type="predicted"/>
<dbReference type="Proteomes" id="UP000253606">
    <property type="component" value="Chromosome"/>
</dbReference>
<protein>
    <submittedName>
        <fullName evidence="1">Uncharacterized protein</fullName>
    </submittedName>
</protein>
<name>A0A2Z5FSS3_9BACT</name>
<reference evidence="1 2" key="1">
    <citation type="journal article" date="2018" name="Front. Microbiol.">
        <title>Hydrolytic Capabilities as a Key to Environmental Success: Chitinolytic and Cellulolytic Acidobacteria From Acidic Sub-arctic Soils and Boreal Peatlands.</title>
        <authorList>
            <person name="Belova S.E."/>
            <person name="Ravin N.V."/>
            <person name="Pankratov T.A."/>
            <person name="Rakitin A.L."/>
            <person name="Ivanova A.A."/>
            <person name="Beletsky A.V."/>
            <person name="Mardanov A.V."/>
            <person name="Sinninghe Damste J.S."/>
            <person name="Dedysh S.N."/>
        </authorList>
    </citation>
    <scope>NUCLEOTIDE SEQUENCE [LARGE SCALE GENOMIC DNA]</scope>
    <source>
        <strain evidence="1 2">SBC82</strain>
    </source>
</reference>
<evidence type="ECO:0000313" key="2">
    <source>
        <dbReference type="Proteomes" id="UP000253606"/>
    </source>
</evidence>
<evidence type="ECO:0000313" key="1">
    <source>
        <dbReference type="EMBL" id="AXC09812.1"/>
    </source>
</evidence>